<evidence type="ECO:0000256" key="1">
    <source>
        <dbReference type="SAM" id="MobiDB-lite"/>
    </source>
</evidence>
<gene>
    <name evidence="3" type="ORF">DERF_012076</name>
</gene>
<evidence type="ECO:0000313" key="4">
    <source>
        <dbReference type="Proteomes" id="UP000790347"/>
    </source>
</evidence>
<name>A0A922L1D3_DERFA</name>
<reference evidence="3" key="2">
    <citation type="journal article" date="2022" name="Res Sq">
        <title>Comparative Genomics Reveals Insights into the Divergent Evolution of Astigmatic Mites and Household Pest Adaptations.</title>
        <authorList>
            <person name="Xiong Q."/>
            <person name="Wan A.T.-Y."/>
            <person name="Liu X.-Y."/>
            <person name="Fung C.S.-H."/>
            <person name="Xiao X."/>
            <person name="Malainual N."/>
            <person name="Hou J."/>
            <person name="Wang L."/>
            <person name="Wang M."/>
            <person name="Yang K."/>
            <person name="Cui Y."/>
            <person name="Leung E."/>
            <person name="Nong W."/>
            <person name="Shin S.-K."/>
            <person name="Au S."/>
            <person name="Jeong K.Y."/>
            <person name="Chew F.T."/>
            <person name="Hui J."/>
            <person name="Leung T.F."/>
            <person name="Tungtrongchitr A."/>
            <person name="Zhong N."/>
            <person name="Liu Z."/>
            <person name="Tsui S."/>
        </authorList>
    </citation>
    <scope>NUCLEOTIDE SEQUENCE</scope>
    <source>
        <strain evidence="3">Derf</strain>
        <tissue evidence="3">Whole organism</tissue>
    </source>
</reference>
<comment type="caution">
    <text evidence="3">The sequence shown here is derived from an EMBL/GenBank/DDBJ whole genome shotgun (WGS) entry which is preliminary data.</text>
</comment>
<protein>
    <submittedName>
        <fullName evidence="3">Uncharacterized protein</fullName>
    </submittedName>
</protein>
<feature type="compositionally biased region" description="Basic and acidic residues" evidence="1">
    <location>
        <begin position="102"/>
        <end position="113"/>
    </location>
</feature>
<dbReference type="EMBL" id="ASGP02000006">
    <property type="protein sequence ID" value="KAH9501215.1"/>
    <property type="molecule type" value="Genomic_DNA"/>
</dbReference>
<feature type="region of interest" description="Disordered" evidence="1">
    <location>
        <begin position="78"/>
        <end position="113"/>
    </location>
</feature>
<feature type="transmembrane region" description="Helical" evidence="2">
    <location>
        <begin position="51"/>
        <end position="69"/>
    </location>
</feature>
<keyword evidence="2" id="KW-0812">Transmembrane</keyword>
<reference evidence="3" key="1">
    <citation type="submission" date="2013-05" db="EMBL/GenBank/DDBJ databases">
        <authorList>
            <person name="Yim A.K.Y."/>
            <person name="Chan T.F."/>
            <person name="Ji K.M."/>
            <person name="Liu X.Y."/>
            <person name="Zhou J.W."/>
            <person name="Li R.Q."/>
            <person name="Yang K.Y."/>
            <person name="Li J."/>
            <person name="Li M."/>
            <person name="Law P.T.W."/>
            <person name="Wu Y.L."/>
            <person name="Cai Z.L."/>
            <person name="Qin H."/>
            <person name="Bao Y."/>
            <person name="Leung R.K.K."/>
            <person name="Ng P.K.S."/>
            <person name="Zou J."/>
            <person name="Zhong X.J."/>
            <person name="Ran P.X."/>
            <person name="Zhong N.S."/>
            <person name="Liu Z.G."/>
            <person name="Tsui S.K.W."/>
        </authorList>
    </citation>
    <scope>NUCLEOTIDE SEQUENCE</scope>
    <source>
        <strain evidence="3">Derf</strain>
        <tissue evidence="3">Whole organism</tissue>
    </source>
</reference>
<accession>A0A922L1D3</accession>
<dbReference type="Proteomes" id="UP000790347">
    <property type="component" value="Unassembled WGS sequence"/>
</dbReference>
<keyword evidence="2" id="KW-1133">Transmembrane helix</keyword>
<sequence length="113" mass="13162">MNNNNGSNVDCNHLLLIQNDSASWIISTPSSSSINTTTIHEKNWFDFRIKVILQLLILCFICFALYILCTAPQHEQQQQQLQHRQSDDDNYEQQQQQLSKDSSLERIKSNNYC</sequence>
<keyword evidence="4" id="KW-1185">Reference proteome</keyword>
<proteinExistence type="predicted"/>
<dbReference type="AlphaFoldDB" id="A0A922L1D3"/>
<keyword evidence="2" id="KW-0472">Membrane</keyword>
<evidence type="ECO:0000313" key="3">
    <source>
        <dbReference type="EMBL" id="KAH9501215.1"/>
    </source>
</evidence>
<organism evidence="3 4">
    <name type="scientific">Dermatophagoides farinae</name>
    <name type="common">American house dust mite</name>
    <dbReference type="NCBI Taxonomy" id="6954"/>
    <lineage>
        <taxon>Eukaryota</taxon>
        <taxon>Metazoa</taxon>
        <taxon>Ecdysozoa</taxon>
        <taxon>Arthropoda</taxon>
        <taxon>Chelicerata</taxon>
        <taxon>Arachnida</taxon>
        <taxon>Acari</taxon>
        <taxon>Acariformes</taxon>
        <taxon>Sarcoptiformes</taxon>
        <taxon>Astigmata</taxon>
        <taxon>Psoroptidia</taxon>
        <taxon>Analgoidea</taxon>
        <taxon>Pyroglyphidae</taxon>
        <taxon>Dermatophagoidinae</taxon>
        <taxon>Dermatophagoides</taxon>
    </lineage>
</organism>
<evidence type="ECO:0000256" key="2">
    <source>
        <dbReference type="SAM" id="Phobius"/>
    </source>
</evidence>